<accession>A0A371I0D8</accession>
<dbReference type="Proteomes" id="UP000257109">
    <property type="component" value="Unassembled WGS sequence"/>
</dbReference>
<dbReference type="EMBL" id="QJKJ01001266">
    <property type="protein sequence ID" value="RDY08491.1"/>
    <property type="molecule type" value="Genomic_DNA"/>
</dbReference>
<comment type="caution">
    <text evidence="1">The sequence shown here is derived from an EMBL/GenBank/DDBJ whole genome shotgun (WGS) entry which is preliminary data.</text>
</comment>
<gene>
    <name evidence="1" type="ORF">CR513_07282</name>
</gene>
<evidence type="ECO:0000313" key="1">
    <source>
        <dbReference type="EMBL" id="RDY08491.1"/>
    </source>
</evidence>
<organism evidence="1 2">
    <name type="scientific">Mucuna pruriens</name>
    <name type="common">Velvet bean</name>
    <name type="synonym">Dolichos pruriens</name>
    <dbReference type="NCBI Taxonomy" id="157652"/>
    <lineage>
        <taxon>Eukaryota</taxon>
        <taxon>Viridiplantae</taxon>
        <taxon>Streptophyta</taxon>
        <taxon>Embryophyta</taxon>
        <taxon>Tracheophyta</taxon>
        <taxon>Spermatophyta</taxon>
        <taxon>Magnoliopsida</taxon>
        <taxon>eudicotyledons</taxon>
        <taxon>Gunneridae</taxon>
        <taxon>Pentapetalae</taxon>
        <taxon>rosids</taxon>
        <taxon>fabids</taxon>
        <taxon>Fabales</taxon>
        <taxon>Fabaceae</taxon>
        <taxon>Papilionoideae</taxon>
        <taxon>50 kb inversion clade</taxon>
        <taxon>NPAAA clade</taxon>
        <taxon>indigoferoid/millettioid clade</taxon>
        <taxon>Phaseoleae</taxon>
        <taxon>Mucuna</taxon>
    </lineage>
</organism>
<protein>
    <submittedName>
        <fullName evidence="1">Uncharacterized protein</fullName>
    </submittedName>
</protein>
<sequence length="61" mass="7255">MEARGETMPCFCFVESRYGDNTKHHLLTSHRLPKQWRLWEKVTYASYMLNHDEGTTLSSTY</sequence>
<name>A0A371I0D8_MUCPR</name>
<feature type="non-terminal residue" evidence="1">
    <location>
        <position position="1"/>
    </location>
</feature>
<proteinExistence type="predicted"/>
<keyword evidence="2" id="KW-1185">Reference proteome</keyword>
<evidence type="ECO:0000313" key="2">
    <source>
        <dbReference type="Proteomes" id="UP000257109"/>
    </source>
</evidence>
<dbReference type="AlphaFoldDB" id="A0A371I0D8"/>
<reference evidence="1" key="1">
    <citation type="submission" date="2018-05" db="EMBL/GenBank/DDBJ databases">
        <title>Draft genome of Mucuna pruriens seed.</title>
        <authorList>
            <person name="Nnadi N.E."/>
            <person name="Vos R."/>
            <person name="Hasami M.H."/>
            <person name="Devisetty U.K."/>
            <person name="Aguiy J.C."/>
        </authorList>
    </citation>
    <scope>NUCLEOTIDE SEQUENCE [LARGE SCALE GENOMIC DNA]</scope>
    <source>
        <strain evidence="1">JCA_2017</strain>
    </source>
</reference>